<reference evidence="4" key="1">
    <citation type="submission" date="2016-06" db="UniProtKB">
        <authorList>
            <consortium name="WormBaseParasite"/>
        </authorList>
    </citation>
    <scope>IDENTIFICATION</scope>
</reference>
<organism evidence="4">
    <name type="scientific">Echinostoma caproni</name>
    <dbReference type="NCBI Taxonomy" id="27848"/>
    <lineage>
        <taxon>Eukaryota</taxon>
        <taxon>Metazoa</taxon>
        <taxon>Spiralia</taxon>
        <taxon>Lophotrochozoa</taxon>
        <taxon>Platyhelminthes</taxon>
        <taxon>Trematoda</taxon>
        <taxon>Digenea</taxon>
        <taxon>Plagiorchiida</taxon>
        <taxon>Echinostomata</taxon>
        <taxon>Echinostomatoidea</taxon>
        <taxon>Echinostomatidae</taxon>
        <taxon>Echinostoma</taxon>
    </lineage>
</organism>
<evidence type="ECO:0000313" key="2">
    <source>
        <dbReference type="EMBL" id="VDP69886.1"/>
    </source>
</evidence>
<keyword evidence="3" id="KW-1185">Reference proteome</keyword>
<keyword evidence="1" id="KW-0472">Membrane</keyword>
<protein>
    <submittedName>
        <fullName evidence="2 4">Uncharacterized protein</fullName>
    </submittedName>
</protein>
<dbReference type="EMBL" id="UZAN01040507">
    <property type="protein sequence ID" value="VDP69886.1"/>
    <property type="molecule type" value="Genomic_DNA"/>
</dbReference>
<gene>
    <name evidence="2" type="ORF">ECPE_LOCUS3566</name>
</gene>
<dbReference type="WBParaSite" id="ECPE_0000356901-mRNA-1">
    <property type="protein sequence ID" value="ECPE_0000356901-mRNA-1"/>
    <property type="gene ID" value="ECPE_0000356901"/>
</dbReference>
<evidence type="ECO:0000256" key="1">
    <source>
        <dbReference type="SAM" id="Phobius"/>
    </source>
</evidence>
<feature type="transmembrane region" description="Helical" evidence="1">
    <location>
        <begin position="96"/>
        <end position="118"/>
    </location>
</feature>
<dbReference type="AlphaFoldDB" id="A0A183A9D1"/>
<keyword evidence="1" id="KW-1133">Transmembrane helix</keyword>
<proteinExistence type="predicted"/>
<accession>A0A183A9D1</accession>
<dbReference type="Proteomes" id="UP000272942">
    <property type="component" value="Unassembled WGS sequence"/>
</dbReference>
<keyword evidence="1" id="KW-0812">Transmembrane</keyword>
<evidence type="ECO:0000313" key="3">
    <source>
        <dbReference type="Proteomes" id="UP000272942"/>
    </source>
</evidence>
<evidence type="ECO:0000313" key="4">
    <source>
        <dbReference type="WBParaSite" id="ECPE_0000356901-mRNA-1"/>
    </source>
</evidence>
<name>A0A183A9D1_9TREM</name>
<reference evidence="2 3" key="2">
    <citation type="submission" date="2018-11" db="EMBL/GenBank/DDBJ databases">
        <authorList>
            <consortium name="Pathogen Informatics"/>
        </authorList>
    </citation>
    <scope>NUCLEOTIDE SEQUENCE [LARGE SCALE GENOMIC DNA]</scope>
    <source>
        <strain evidence="2 3">Egypt</strain>
    </source>
</reference>
<sequence length="134" mass="14582">MPVGKKARQQTRDNHLVVLPGIHPPKRRTCARAHIHMHTNACLRIDTINPHTLTRMHSLVYTESCYHLDKRTVALQQQLSAGLDCCRRRRCWCQCWGVLVSAYGANAVVAVVVVVVSANGGGSDGGAVGVDGSE</sequence>